<dbReference type="Gene3D" id="2.30.110.10">
    <property type="entry name" value="Electron Transport, Fmn-binding Protein, Chain A"/>
    <property type="match status" value="1"/>
</dbReference>
<evidence type="ECO:0000256" key="1">
    <source>
        <dbReference type="ARBA" id="ARBA00023002"/>
    </source>
</evidence>
<evidence type="ECO:0000313" key="4">
    <source>
        <dbReference type="Proteomes" id="UP000184440"/>
    </source>
</evidence>
<dbReference type="STRING" id="134849.SAMN05443668_1011276"/>
<dbReference type="PANTHER" id="PTHR35176:SF6">
    <property type="entry name" value="HEME OXYGENASE HI_0854-RELATED"/>
    <property type="match status" value="1"/>
</dbReference>
<dbReference type="SUPFAM" id="SSF50475">
    <property type="entry name" value="FMN-binding split barrel"/>
    <property type="match status" value="1"/>
</dbReference>
<dbReference type="Pfam" id="PF01243">
    <property type="entry name" value="PNPOx_N"/>
    <property type="match status" value="1"/>
</dbReference>
<dbReference type="InterPro" id="IPR012349">
    <property type="entry name" value="Split_barrel_FMN-bd"/>
</dbReference>
<dbReference type="PANTHER" id="PTHR35176">
    <property type="entry name" value="HEME OXYGENASE HI_0854-RELATED"/>
    <property type="match status" value="1"/>
</dbReference>
<dbReference type="GO" id="GO:0005829">
    <property type="term" value="C:cytosol"/>
    <property type="evidence" value="ECO:0007669"/>
    <property type="project" value="TreeGrafter"/>
</dbReference>
<dbReference type="EMBL" id="FRCS01000001">
    <property type="protein sequence ID" value="SHM69641.1"/>
    <property type="molecule type" value="Genomic_DNA"/>
</dbReference>
<dbReference type="InterPro" id="IPR011576">
    <property type="entry name" value="Pyridox_Oxase_N"/>
</dbReference>
<protein>
    <recommendedName>
        <fullName evidence="2">Pyridoxamine 5'-phosphate oxidase N-terminal domain-containing protein</fullName>
    </recommendedName>
</protein>
<dbReference type="GO" id="GO:0070967">
    <property type="term" value="F:coenzyme F420 binding"/>
    <property type="evidence" value="ECO:0007669"/>
    <property type="project" value="TreeGrafter"/>
</dbReference>
<dbReference type="AlphaFoldDB" id="A0A1M7KVQ8"/>
<accession>A0A1M7KVQ8</accession>
<dbReference type="InterPro" id="IPR052019">
    <property type="entry name" value="F420H2_bilvrd_red/Heme_oxyg"/>
</dbReference>
<dbReference type="GO" id="GO:0016627">
    <property type="term" value="F:oxidoreductase activity, acting on the CH-CH group of donors"/>
    <property type="evidence" value="ECO:0007669"/>
    <property type="project" value="TreeGrafter"/>
</dbReference>
<dbReference type="Proteomes" id="UP000184440">
    <property type="component" value="Unassembled WGS sequence"/>
</dbReference>
<feature type="domain" description="Pyridoxamine 5'-phosphate oxidase N-terminal" evidence="2">
    <location>
        <begin position="20"/>
        <end position="154"/>
    </location>
</feature>
<reference evidence="3 4" key="1">
    <citation type="submission" date="2016-11" db="EMBL/GenBank/DDBJ databases">
        <authorList>
            <person name="Jaros S."/>
            <person name="Januszkiewicz K."/>
            <person name="Wedrychowicz H."/>
        </authorList>
    </citation>
    <scope>NUCLEOTIDE SEQUENCE [LARGE SCALE GENOMIC DNA]</scope>
    <source>
        <strain evidence="3 4">DSM 46144</strain>
    </source>
</reference>
<gene>
    <name evidence="3" type="ORF">SAMN05443668_1011276</name>
</gene>
<name>A0A1M7KVQ8_9ACTN</name>
<organism evidence="3 4">
    <name type="scientific">Cryptosporangium aurantiacum</name>
    <dbReference type="NCBI Taxonomy" id="134849"/>
    <lineage>
        <taxon>Bacteria</taxon>
        <taxon>Bacillati</taxon>
        <taxon>Actinomycetota</taxon>
        <taxon>Actinomycetes</taxon>
        <taxon>Cryptosporangiales</taxon>
        <taxon>Cryptosporangiaceae</taxon>
        <taxon>Cryptosporangium</taxon>
    </lineage>
</organism>
<evidence type="ECO:0000313" key="3">
    <source>
        <dbReference type="EMBL" id="SHM69641.1"/>
    </source>
</evidence>
<sequence length="165" mass="18391">MVDGNVLNTQKRGRRIALSKEELDAFLTESRTCRVATLTSSGAPHVSPLWFVWDGTSLWLYSIVKSQRWTDILRDPRVAVVVDAGHDFFELHGVELRGTLEQVGEAPRTGAESIAELEAAERLFAAKYFEGEGNMYHDGRHGWVKLTPSKIASWDHRKIAGLNGG</sequence>
<evidence type="ECO:0000259" key="2">
    <source>
        <dbReference type="Pfam" id="PF01243"/>
    </source>
</evidence>
<proteinExistence type="predicted"/>
<keyword evidence="1" id="KW-0560">Oxidoreductase</keyword>
<keyword evidence="4" id="KW-1185">Reference proteome</keyword>